<reference evidence="11 12" key="1">
    <citation type="submission" date="2019-11" db="EMBL/GenBank/DDBJ databases">
        <title>Strigops habroptila (kakapo) genome, bStrHab1, primary haplotype, v2.</title>
        <authorList>
            <person name="Jarvis E.D."/>
            <person name="Howard J."/>
            <person name="Rhie A."/>
            <person name="Phillippy A."/>
            <person name="Korlach J."/>
            <person name="Digby A."/>
            <person name="Iorns D."/>
            <person name="Eason D."/>
            <person name="Robertson B."/>
            <person name="Raemaekers T."/>
            <person name="Howe K."/>
            <person name="Lewin H."/>
            <person name="Damas J."/>
            <person name="Hastie A."/>
            <person name="Tracey A."/>
            <person name="Chow W."/>
            <person name="Fedrigo O."/>
        </authorList>
    </citation>
    <scope>NUCLEOTIDE SEQUENCE [LARGE SCALE GENOMIC DNA]</scope>
</reference>
<dbReference type="GO" id="GO:0042853">
    <property type="term" value="P:L-alanine catabolic process"/>
    <property type="evidence" value="ECO:0007669"/>
    <property type="project" value="UniProtKB-UniPathway"/>
</dbReference>
<dbReference type="EC" id="2.6.1.2" evidence="8"/>
<evidence type="ECO:0000256" key="5">
    <source>
        <dbReference type="ARBA" id="ARBA00022898"/>
    </source>
</evidence>
<name>A0A672TI47_STRHB</name>
<dbReference type="FunFam" id="3.40.640.10:FF:000236">
    <property type="entry name" value="Alanine aminotransferase 2"/>
    <property type="match status" value="1"/>
</dbReference>
<dbReference type="Gene3D" id="1.10.287.1970">
    <property type="match status" value="1"/>
</dbReference>
<evidence type="ECO:0000313" key="12">
    <source>
        <dbReference type="Proteomes" id="UP000472266"/>
    </source>
</evidence>
<comment type="subunit">
    <text evidence="2">Homodimer.</text>
</comment>
<evidence type="ECO:0000256" key="7">
    <source>
        <dbReference type="ARBA" id="ARBA00025785"/>
    </source>
</evidence>
<evidence type="ECO:0000256" key="4">
    <source>
        <dbReference type="ARBA" id="ARBA00022679"/>
    </source>
</evidence>
<organism evidence="11 12">
    <name type="scientific">Strigops habroptila</name>
    <name type="common">Kakapo</name>
    <dbReference type="NCBI Taxonomy" id="2489341"/>
    <lineage>
        <taxon>Eukaryota</taxon>
        <taxon>Metazoa</taxon>
        <taxon>Chordata</taxon>
        <taxon>Craniata</taxon>
        <taxon>Vertebrata</taxon>
        <taxon>Euteleostomi</taxon>
        <taxon>Archelosauria</taxon>
        <taxon>Archosauria</taxon>
        <taxon>Dinosauria</taxon>
        <taxon>Saurischia</taxon>
        <taxon>Theropoda</taxon>
        <taxon>Coelurosauria</taxon>
        <taxon>Aves</taxon>
        <taxon>Neognathae</taxon>
        <taxon>Neoaves</taxon>
        <taxon>Telluraves</taxon>
        <taxon>Australaves</taxon>
        <taxon>Psittaciformes</taxon>
        <taxon>Psittacidae</taxon>
        <taxon>Strigops</taxon>
    </lineage>
</organism>
<dbReference type="Gene3D" id="3.40.640.10">
    <property type="entry name" value="Type I PLP-dependent aspartate aminotransferase-like (Major domain)"/>
    <property type="match status" value="1"/>
</dbReference>
<dbReference type="InParanoid" id="A0A672TI47"/>
<accession>A0A672TI47</accession>
<dbReference type="AlphaFoldDB" id="A0A672TI47"/>
<protein>
    <recommendedName>
        <fullName evidence="8">alanine transaminase</fullName>
        <ecNumber evidence="8">2.6.1.2</ecNumber>
    </recommendedName>
</protein>
<dbReference type="GO" id="GO:0030170">
    <property type="term" value="F:pyridoxal phosphate binding"/>
    <property type="evidence" value="ECO:0007669"/>
    <property type="project" value="InterPro"/>
</dbReference>
<dbReference type="PANTHER" id="PTHR11751:SF308">
    <property type="entry name" value="ALANINE AMINOTRANSFERASE 1"/>
    <property type="match status" value="1"/>
</dbReference>
<dbReference type="UniPathway" id="UPA00528">
    <property type="reaction ID" value="UER00586"/>
</dbReference>
<keyword evidence="3" id="KW-0032">Aminotransferase</keyword>
<dbReference type="InterPro" id="IPR004839">
    <property type="entry name" value="Aminotransferase_I/II_large"/>
</dbReference>
<comment type="similarity">
    <text evidence="7">Belongs to the class-I pyridoxal-phosphate-dependent aminotransferase family. Alanine aminotransferase subfamily.</text>
</comment>
<evidence type="ECO:0000259" key="10">
    <source>
        <dbReference type="Pfam" id="PF00155"/>
    </source>
</evidence>
<dbReference type="GeneTree" id="ENSGT00940000155265"/>
<dbReference type="PANTHER" id="PTHR11751">
    <property type="entry name" value="ALANINE AMINOTRANSFERASE"/>
    <property type="match status" value="1"/>
</dbReference>
<comment type="catalytic activity">
    <reaction evidence="9">
        <text>L-alanine + 2-oxoglutarate = pyruvate + L-glutamate</text>
        <dbReference type="Rhea" id="RHEA:19453"/>
        <dbReference type="ChEBI" id="CHEBI:15361"/>
        <dbReference type="ChEBI" id="CHEBI:16810"/>
        <dbReference type="ChEBI" id="CHEBI:29985"/>
        <dbReference type="ChEBI" id="CHEBI:57972"/>
        <dbReference type="EC" id="2.6.1.2"/>
    </reaction>
</comment>
<dbReference type="Pfam" id="PF00155">
    <property type="entry name" value="Aminotran_1_2"/>
    <property type="match status" value="1"/>
</dbReference>
<dbReference type="InterPro" id="IPR015421">
    <property type="entry name" value="PyrdxlP-dep_Trfase_major"/>
</dbReference>
<dbReference type="InterPro" id="IPR045088">
    <property type="entry name" value="ALAT1/2-like"/>
</dbReference>
<dbReference type="GO" id="GO:0005615">
    <property type="term" value="C:extracellular space"/>
    <property type="evidence" value="ECO:0007669"/>
    <property type="project" value="Ensembl"/>
</dbReference>
<evidence type="ECO:0000256" key="3">
    <source>
        <dbReference type="ARBA" id="ARBA00022576"/>
    </source>
</evidence>
<dbReference type="Ensembl" id="ENSSHBT00005001575.1">
    <property type="protein sequence ID" value="ENSSHBP00005001314.1"/>
    <property type="gene ID" value="ENSSHBG00005001176.1"/>
</dbReference>
<evidence type="ECO:0000256" key="1">
    <source>
        <dbReference type="ARBA" id="ARBA00001933"/>
    </source>
</evidence>
<dbReference type="GO" id="GO:0004021">
    <property type="term" value="F:L-alanine:2-oxoglutarate aminotransferase activity"/>
    <property type="evidence" value="ECO:0007669"/>
    <property type="project" value="UniProtKB-EC"/>
</dbReference>
<reference evidence="11" key="2">
    <citation type="submission" date="2025-08" db="UniProtKB">
        <authorList>
            <consortium name="Ensembl"/>
        </authorList>
    </citation>
    <scope>IDENTIFICATION</scope>
</reference>
<comment type="cofactor">
    <cofactor evidence="1">
        <name>pyridoxal 5'-phosphate</name>
        <dbReference type="ChEBI" id="CHEBI:597326"/>
    </cofactor>
</comment>
<evidence type="ECO:0000256" key="6">
    <source>
        <dbReference type="ARBA" id="ARBA00025708"/>
    </source>
</evidence>
<evidence type="ECO:0000256" key="9">
    <source>
        <dbReference type="ARBA" id="ARBA00047412"/>
    </source>
</evidence>
<keyword evidence="4" id="KW-0808">Transferase</keyword>
<evidence type="ECO:0000256" key="8">
    <source>
        <dbReference type="ARBA" id="ARBA00026106"/>
    </source>
</evidence>
<keyword evidence="12" id="KW-1185">Reference proteome</keyword>
<reference evidence="11" key="3">
    <citation type="submission" date="2025-09" db="UniProtKB">
        <authorList>
            <consortium name="Ensembl"/>
        </authorList>
    </citation>
    <scope>IDENTIFICATION</scope>
</reference>
<evidence type="ECO:0000256" key="2">
    <source>
        <dbReference type="ARBA" id="ARBA00011738"/>
    </source>
</evidence>
<proteinExistence type="inferred from homology"/>
<dbReference type="InterPro" id="IPR015424">
    <property type="entry name" value="PyrdxlP-dep_Trfase"/>
</dbReference>
<keyword evidence="5" id="KW-0663">Pyridoxal phosphate</keyword>
<feature type="domain" description="Aminotransferase class I/classII large" evidence="10">
    <location>
        <begin position="177"/>
        <end position="303"/>
    </location>
</feature>
<comment type="pathway">
    <text evidence="6">Amino-acid degradation; L-alanine degradation via transaminase pathway; pyruvate from L-alanine: step 1/1.</text>
</comment>
<dbReference type="SUPFAM" id="SSF53383">
    <property type="entry name" value="PLP-dependent transferases"/>
    <property type="match status" value="1"/>
</dbReference>
<dbReference type="Proteomes" id="UP000472266">
    <property type="component" value="Chromosome 1"/>
</dbReference>
<sequence length="317" mass="33817">MGQRPITFLRQVPLPPWGCPLGHWGGAPGVSHWGVPLGVPLGCPSGVPVVPHCGVPLWCPVGCPVVCPIGCPIGVSLGCPIVVSHWVPHWVSHWVSRWVSLGCPIGCPIGVPHWGVPWGVPVVPCWVPHWVSHWVSLWCPIGCPTGCPVGCPIGCPVGCPQVVALCLYPELLSDSTIPEDAKARARRLLEACAGHSAGSYSASPGLDVVRQDVARFLQRRDGVPANPNHIFLSAGASEAIVTILKLLVSGSGPSRTGVLIPIPQYPLYSAAIAELDAVQLGYLLDEERCWALDVAELRRVLSEGRRSCCPRVLEWEP</sequence>
<evidence type="ECO:0000313" key="11">
    <source>
        <dbReference type="Ensembl" id="ENSSHBP00005001314.1"/>
    </source>
</evidence>